<proteinExistence type="predicted"/>
<comment type="caution">
    <text evidence="1">The sequence shown here is derived from an EMBL/GenBank/DDBJ whole genome shotgun (WGS) entry which is preliminary data.</text>
</comment>
<gene>
    <name evidence="1" type="ORF">BHE75_04292</name>
</gene>
<evidence type="ECO:0000313" key="1">
    <source>
        <dbReference type="EMBL" id="OHT22266.1"/>
    </source>
</evidence>
<evidence type="ECO:0000313" key="2">
    <source>
        <dbReference type="Proteomes" id="UP000179467"/>
    </source>
</evidence>
<accession>A0A1S1HLI9</accession>
<dbReference type="EMBL" id="MIPT01000001">
    <property type="protein sequence ID" value="OHT22266.1"/>
    <property type="molecule type" value="Genomic_DNA"/>
</dbReference>
<organism evidence="1 2">
    <name type="scientific">Edaphosphingomonas haloaromaticamans</name>
    <dbReference type="NCBI Taxonomy" id="653954"/>
    <lineage>
        <taxon>Bacteria</taxon>
        <taxon>Pseudomonadati</taxon>
        <taxon>Pseudomonadota</taxon>
        <taxon>Alphaproteobacteria</taxon>
        <taxon>Sphingomonadales</taxon>
        <taxon>Rhizorhabdaceae</taxon>
        <taxon>Edaphosphingomonas</taxon>
    </lineage>
</organism>
<reference evidence="1 2" key="1">
    <citation type="submission" date="2016-09" db="EMBL/GenBank/DDBJ databases">
        <title>Metabolic pathway, cell adaptation mechanisms and a novel monoxygenase revealed through proteogenomic-transcription analysis of a Sphingomonas haloaromaticamans strain degrading the fungicide ortho-phenylphenol.</title>
        <authorList>
            <person name="Perruchon C."/>
            <person name="Papadopoulou E.S."/>
            <person name="Rousidou C."/>
            <person name="Vasileiadis S."/>
            <person name="Tanou G."/>
            <person name="Amoutzias G."/>
            <person name="Molassiotis A."/>
            <person name="Karpouzas D.G."/>
        </authorList>
    </citation>
    <scope>NUCLEOTIDE SEQUENCE [LARGE SCALE GENOMIC DNA]</scope>
    <source>
        <strain evidence="1 2">P3</strain>
    </source>
</reference>
<sequence length="55" mass="6339">MGIDRDFIWRRYIEECAAAKTAKARDAQSAHQHLASRFGEQIRIMRSGRPPNLVI</sequence>
<dbReference type="AlphaFoldDB" id="A0A1S1HLI9"/>
<name>A0A1S1HLI9_9SPHN</name>
<protein>
    <submittedName>
        <fullName evidence="1">Uncharacterized protein</fullName>
    </submittedName>
</protein>
<dbReference type="RefSeq" id="WP_170112642.1">
    <property type="nucleotide sequence ID" value="NZ_MIPT01000001.1"/>
</dbReference>
<keyword evidence="2" id="KW-1185">Reference proteome</keyword>
<dbReference type="Proteomes" id="UP000179467">
    <property type="component" value="Unassembled WGS sequence"/>
</dbReference>